<dbReference type="InterPro" id="IPR005019">
    <property type="entry name" value="Adenine_glyco"/>
</dbReference>
<proteinExistence type="predicted"/>
<comment type="caution">
    <text evidence="3">The sequence shown here is derived from an EMBL/GenBank/DDBJ whole genome shotgun (WGS) entry which is preliminary data.</text>
</comment>
<dbReference type="GO" id="GO:0008725">
    <property type="term" value="F:DNA-3-methyladenine glycosylase activity"/>
    <property type="evidence" value="ECO:0007669"/>
    <property type="project" value="InterPro"/>
</dbReference>
<dbReference type="Gene3D" id="1.10.340.30">
    <property type="entry name" value="Hypothetical protein, domain 2"/>
    <property type="match status" value="1"/>
</dbReference>
<sequence>MPRTINDPEKRDPRFPDHDPNLPRCGWVPPTDALYCAYHDEEWGRPIYDDKALFSKLIQDGQQAGLAWITILRKRDNLLKAYDGFDPDIVAFYTEADRARLLSDAGIIRSKLKINAAIVNAQIFLKMRDEEGLNFSDYLWDFVGGAPIQNAWKQFKDAPVESPESIALSKDLKKRGFKFVGPVIVYAFMQAVGMINDHATDCHVYEACRDTRRL</sequence>
<feature type="binding site" evidence="1">
    <location>
        <position position="39"/>
    </location>
    <ligand>
        <name>Zn(2+)</name>
        <dbReference type="ChEBI" id="CHEBI:29105"/>
    </ligand>
</feature>
<feature type="region of interest" description="Disordered" evidence="2">
    <location>
        <begin position="1"/>
        <end position="21"/>
    </location>
</feature>
<dbReference type="AlphaFoldDB" id="A0A420WII2"/>
<dbReference type="Proteomes" id="UP000282211">
    <property type="component" value="Unassembled WGS sequence"/>
</dbReference>
<feature type="binding site" evidence="1">
    <location>
        <position position="198"/>
    </location>
    <ligand>
        <name>Zn(2+)</name>
        <dbReference type="ChEBI" id="CHEBI:29105"/>
    </ligand>
</feature>
<dbReference type="PANTHER" id="PTHR30037">
    <property type="entry name" value="DNA-3-METHYLADENINE GLYCOSYLASE 1"/>
    <property type="match status" value="1"/>
</dbReference>
<dbReference type="EMBL" id="RBII01000001">
    <property type="protein sequence ID" value="RKQ70749.1"/>
    <property type="molecule type" value="Genomic_DNA"/>
</dbReference>
<dbReference type="InterPro" id="IPR052891">
    <property type="entry name" value="DNA-3mA_glycosylase"/>
</dbReference>
<accession>A0A420WII2</accession>
<dbReference type="SUPFAM" id="SSF48150">
    <property type="entry name" value="DNA-glycosylase"/>
    <property type="match status" value="1"/>
</dbReference>
<dbReference type="RefSeq" id="WP_121098583.1">
    <property type="nucleotide sequence ID" value="NZ_RBII01000001.1"/>
</dbReference>
<organism evidence="3 4">
    <name type="scientific">Litorimonas taeanensis</name>
    <dbReference type="NCBI Taxonomy" id="568099"/>
    <lineage>
        <taxon>Bacteria</taxon>
        <taxon>Pseudomonadati</taxon>
        <taxon>Pseudomonadota</taxon>
        <taxon>Alphaproteobacteria</taxon>
        <taxon>Maricaulales</taxon>
        <taxon>Robiginitomaculaceae</taxon>
    </lineage>
</organism>
<feature type="binding site" evidence="1">
    <location>
        <position position="202"/>
    </location>
    <ligand>
        <name>Zn(2+)</name>
        <dbReference type="ChEBI" id="CHEBI:29105"/>
    </ligand>
</feature>
<dbReference type="Pfam" id="PF03352">
    <property type="entry name" value="Adenine_glyco"/>
    <property type="match status" value="1"/>
</dbReference>
<evidence type="ECO:0000313" key="3">
    <source>
        <dbReference type="EMBL" id="RKQ70749.1"/>
    </source>
</evidence>
<dbReference type="PANTHER" id="PTHR30037:SF4">
    <property type="entry name" value="DNA-3-METHYLADENINE GLYCOSYLASE I"/>
    <property type="match status" value="1"/>
</dbReference>
<dbReference type="InterPro" id="IPR011257">
    <property type="entry name" value="DNA_glycosylase"/>
</dbReference>
<dbReference type="InParanoid" id="A0A420WII2"/>
<protein>
    <submittedName>
        <fullName evidence="3">DNA-3-methyladenine glycosylase I</fullName>
    </submittedName>
</protein>
<evidence type="ECO:0000256" key="1">
    <source>
        <dbReference type="PIRSR" id="PIRSR605019-1"/>
    </source>
</evidence>
<dbReference type="GO" id="GO:0046872">
    <property type="term" value="F:metal ion binding"/>
    <property type="evidence" value="ECO:0007669"/>
    <property type="project" value="UniProtKB-KW"/>
</dbReference>
<evidence type="ECO:0000313" key="4">
    <source>
        <dbReference type="Proteomes" id="UP000282211"/>
    </source>
</evidence>
<name>A0A420WII2_9PROT</name>
<reference evidence="3 4" key="1">
    <citation type="submission" date="2018-10" db="EMBL/GenBank/DDBJ databases">
        <title>Genomic Encyclopedia of Type Strains, Phase IV (KMG-IV): sequencing the most valuable type-strain genomes for metagenomic binning, comparative biology and taxonomic classification.</title>
        <authorList>
            <person name="Goeker M."/>
        </authorList>
    </citation>
    <scope>NUCLEOTIDE SEQUENCE [LARGE SCALE GENOMIC DNA]</scope>
    <source>
        <strain evidence="3 4">DSM 22008</strain>
    </source>
</reference>
<keyword evidence="1" id="KW-0479">Metal-binding</keyword>
<dbReference type="OrthoDB" id="9807664at2"/>
<gene>
    <name evidence="3" type="ORF">DES40_0048</name>
</gene>
<dbReference type="GO" id="GO:0006284">
    <property type="term" value="P:base-excision repair"/>
    <property type="evidence" value="ECO:0007669"/>
    <property type="project" value="InterPro"/>
</dbReference>
<evidence type="ECO:0000256" key="2">
    <source>
        <dbReference type="SAM" id="MobiDB-lite"/>
    </source>
</evidence>
<keyword evidence="4" id="KW-1185">Reference proteome</keyword>
<keyword evidence="1" id="KW-0862">Zinc</keyword>
<feature type="binding site" evidence="1">
    <location>
        <position position="25"/>
    </location>
    <ligand>
        <name>Zn(2+)</name>
        <dbReference type="ChEBI" id="CHEBI:29105"/>
    </ligand>
</feature>
<dbReference type="FunCoup" id="A0A420WII2">
    <property type="interactions" value="110"/>
</dbReference>